<reference evidence="4" key="1">
    <citation type="submission" date="2016-10" db="EMBL/GenBank/DDBJ databases">
        <authorList>
            <person name="Varghese N."/>
            <person name="Submissions S."/>
        </authorList>
    </citation>
    <scope>NUCLEOTIDE SEQUENCE [LARGE SCALE GENOMIC DNA]</scope>
    <source>
        <strain evidence="4">DSM 24450</strain>
    </source>
</reference>
<dbReference type="RefSeq" id="WP_090221926.1">
    <property type="nucleotide sequence ID" value="NZ_FOZP01000001.1"/>
</dbReference>
<accession>A0A1I6NQ57</accession>
<gene>
    <name evidence="3" type="ORF">SAMN04488006_0372</name>
</gene>
<feature type="transmembrane region" description="Helical" evidence="1">
    <location>
        <begin position="6"/>
        <end position="24"/>
    </location>
</feature>
<proteinExistence type="predicted"/>
<sequence length="652" mass="74871">MQFKHPEILYALLLLIIPILVHLFQLQRFKKVPFTNVQFLKKIVQQTRKSSRVKKLLILLTRMATFACLIIAFSQPYFSNNSLQQNYHTTIYLDNSFSMQAKGENGELLKSIAQQIIENTNSKNTTFSLITNSKEFKNIDSKTLKNELITCDYSPNKLDLNTVLLKLNSTNLKSTNTLNKNIIISDFQIINFKNKPEVTNVNTAINVLKLHPKKNTNIFIDSIYIAEEKANEITLSIVVKSTEKNSLTIPISLQDNTKLLGKSIIKFNNSNTSIIDFSIPNITNMNGIITLTDANLTFDNTFYFTLSKPEKMNVLAIGENAQFLNKIYTEDEFNFTSNQLQNLNYDALKNQHLIILNELENIPNELTKILFDFSKNGGTIVIIPSVNSALNSYNNFLKIFNAGTILNKTAEEHKITSIVFEHPLMTQVFENNVTNFQYPTTNLYYKFQLKNAASVLKLDSNEAFLTAIKNNNNAVYLFSSPLKKEVSNFIQSPLIVPVFYNFAKNSLKNARLYYTIQPENTIEIITNIAKDNVLKVLNNNNEFIPLQEITPNKVLLKIDGTDLKSGFYNLTSNDKIIKTIAFNYNREESELNYLNLASLFKNSENIVINTAIDNFFTEMYNEQKINWLFKWFLAFSVLFLLIEMLLLKYFKI</sequence>
<evidence type="ECO:0000313" key="4">
    <source>
        <dbReference type="Proteomes" id="UP000199312"/>
    </source>
</evidence>
<keyword evidence="4" id="KW-1185">Reference proteome</keyword>
<dbReference type="PANTHER" id="PTHR37464:SF1">
    <property type="entry name" value="BLL2463 PROTEIN"/>
    <property type="match status" value="1"/>
</dbReference>
<dbReference type="InterPro" id="IPR011933">
    <property type="entry name" value="Double_TM_dom"/>
</dbReference>
<feature type="domain" description="Aerotolerance regulator N-terminal" evidence="2">
    <location>
        <begin position="1"/>
        <end position="76"/>
    </location>
</feature>
<protein>
    <submittedName>
        <fullName evidence="3">N-terminal double-transmembrane domain-containing protein</fullName>
    </submittedName>
</protein>
<dbReference type="InterPro" id="IPR029062">
    <property type="entry name" value="Class_I_gatase-like"/>
</dbReference>
<dbReference type="InterPro" id="IPR024163">
    <property type="entry name" value="Aerotolerance_reg_N"/>
</dbReference>
<dbReference type="SUPFAM" id="SSF52317">
    <property type="entry name" value="Class I glutamine amidotransferase-like"/>
    <property type="match status" value="1"/>
</dbReference>
<dbReference type="OrthoDB" id="9810200at2"/>
<feature type="transmembrane region" description="Helical" evidence="1">
    <location>
        <begin position="627"/>
        <end position="647"/>
    </location>
</feature>
<keyword evidence="1" id="KW-0472">Membrane</keyword>
<dbReference type="EMBL" id="FOZP01000001">
    <property type="protein sequence ID" value="SFS30027.1"/>
    <property type="molecule type" value="Genomic_DNA"/>
</dbReference>
<organism evidence="3 4">
    <name type="scientific">Lutibacter maritimus</name>
    <dbReference type="NCBI Taxonomy" id="593133"/>
    <lineage>
        <taxon>Bacteria</taxon>
        <taxon>Pseudomonadati</taxon>
        <taxon>Bacteroidota</taxon>
        <taxon>Flavobacteriia</taxon>
        <taxon>Flavobacteriales</taxon>
        <taxon>Flavobacteriaceae</taxon>
        <taxon>Lutibacter</taxon>
    </lineage>
</organism>
<dbReference type="STRING" id="593133.SAMN04488006_0372"/>
<evidence type="ECO:0000259" key="2">
    <source>
        <dbReference type="Pfam" id="PF07584"/>
    </source>
</evidence>
<dbReference type="Pfam" id="PF07584">
    <property type="entry name" value="BatA"/>
    <property type="match status" value="1"/>
</dbReference>
<dbReference type="Proteomes" id="UP000199312">
    <property type="component" value="Unassembled WGS sequence"/>
</dbReference>
<dbReference type="PANTHER" id="PTHR37464">
    <property type="entry name" value="BLL2463 PROTEIN"/>
    <property type="match status" value="1"/>
</dbReference>
<evidence type="ECO:0000313" key="3">
    <source>
        <dbReference type="EMBL" id="SFS30027.1"/>
    </source>
</evidence>
<keyword evidence="1" id="KW-1133">Transmembrane helix</keyword>
<name>A0A1I6NQ57_9FLAO</name>
<dbReference type="NCBIfam" id="TIGR02226">
    <property type="entry name" value="two_anch"/>
    <property type="match status" value="1"/>
</dbReference>
<feature type="transmembrane region" description="Helical" evidence="1">
    <location>
        <begin position="56"/>
        <end position="78"/>
    </location>
</feature>
<evidence type="ECO:0000256" key="1">
    <source>
        <dbReference type="SAM" id="Phobius"/>
    </source>
</evidence>
<keyword evidence="1 3" id="KW-0812">Transmembrane</keyword>
<dbReference type="AlphaFoldDB" id="A0A1I6NQ57"/>